<dbReference type="InterPro" id="IPR016024">
    <property type="entry name" value="ARM-type_fold"/>
</dbReference>
<dbReference type="InterPro" id="IPR011989">
    <property type="entry name" value="ARM-like"/>
</dbReference>
<dbReference type="PANTHER" id="PTHR15952:SF11">
    <property type="entry name" value="EXPORTIN-T"/>
    <property type="match status" value="1"/>
</dbReference>
<evidence type="ECO:0000259" key="11">
    <source>
        <dbReference type="Pfam" id="PF08389"/>
    </source>
</evidence>
<sequence>MLSSSSALYPTTSTLSTADFTKALEFTHQQNESVPQQERIAAEQYLMALRGSPDGLNLAFHIISNEAFQDIRCFWAFNTIIHHLPDVAQSVDGPQALMLYQTLMSWLHRSCQSHILPDFMFNKHAQTVVVGIQELYPSRWTTVFDDLFALLEKRETMPHVRDYLTMYFLRIFEYIDERVVSVRGKDRAREQRQRDMEVKDAMREAVIVQAVQAWYNILCEYRARQPEVARVCLDVLQLYVEWIDIHLVVTSEWMHLLYFVTTLPNLRQSGCDCLFNIVAKKQLPQVKYDTVTAMGIVDALPRIVGMVPVVSSDEEEAFMVSVVSLTNGLAEQLLVCTDAGIAGAAEALHLVVAEVLKLFSIAHFQVRELTLPFVQLYIKSSALGDSEAGELLHLLYRHTIISPSDWLPQQPDDVIDQRKTLHNLMRLMHRRFPQLVIDHCSRVVFQVVSVSSPAELPNIEAEGAMRYLFELGELVRMDVVLKDSTSPFASMIYHLLNCTSIAGHPDPLVHLAYFELMDRYAQFFVHHRDQVAILLQQLLLMPCGITNAQQRVRSRVCYLCSHMLQTLKMQCVPHAAHIVSAMKEVFDHAALVTSDKLDLYEGIGTVMDVIDQRKTLHNLMRLMHRRFPQLVIDHCSRVVFQVVSVSSPAELPNIEAEGAMRYLFELGELVRMDVVLKDSTSPFASMIYHLLNCTSIAGHPDPLVHLAYFELMDRYAQFFVHHRDQVAILLQQLLLMPCGITNAQQRVRSRVCYLCSHMLQTLKMQCVPHAAHIVSAMKEVFDHAALVTSDKLDLYEGIGTVMSVSDISMCVEVAERVLLHM</sequence>
<evidence type="ECO:0000256" key="4">
    <source>
        <dbReference type="ARBA" id="ARBA00022490"/>
    </source>
</evidence>
<evidence type="ECO:0000256" key="3">
    <source>
        <dbReference type="ARBA" id="ARBA00022448"/>
    </source>
</evidence>
<evidence type="ECO:0000256" key="6">
    <source>
        <dbReference type="ARBA" id="ARBA00022884"/>
    </source>
</evidence>
<comment type="similarity">
    <text evidence="10">Belongs to the exportin family.</text>
</comment>
<dbReference type="OMA" id="CTSIAGH"/>
<organism evidence="13 14">
    <name type="scientific">Bodo saltans</name>
    <name type="common">Flagellated protozoan</name>
    <dbReference type="NCBI Taxonomy" id="75058"/>
    <lineage>
        <taxon>Eukaryota</taxon>
        <taxon>Discoba</taxon>
        <taxon>Euglenozoa</taxon>
        <taxon>Kinetoplastea</taxon>
        <taxon>Metakinetoplastina</taxon>
        <taxon>Eubodonida</taxon>
        <taxon>Bodonidae</taxon>
        <taxon>Bodo</taxon>
    </lineage>
</organism>
<comment type="subcellular location">
    <subcellularLocation>
        <location evidence="1 10">Cytoplasm</location>
    </subcellularLocation>
    <subcellularLocation>
        <location evidence="10">Nucleus</location>
    </subcellularLocation>
    <text evidence="10">Shuttles between the nucleus and the cytoplasm.</text>
</comment>
<dbReference type="Pfam" id="PF19282">
    <property type="entry name" value="Exportin-T"/>
    <property type="match status" value="2"/>
</dbReference>
<comment type="function">
    <text evidence="10">tRNA nucleus export receptor which facilitates tRNA translocation across the nuclear pore complex.</text>
</comment>
<feature type="domain" description="Exportin-T C-terminal" evidence="12">
    <location>
        <begin position="416"/>
        <end position="590"/>
    </location>
</feature>
<dbReference type="GO" id="GO:0071528">
    <property type="term" value="P:tRNA re-export from nucleus"/>
    <property type="evidence" value="ECO:0007669"/>
    <property type="project" value="UniProtKB-UniRule"/>
</dbReference>
<evidence type="ECO:0000256" key="10">
    <source>
        <dbReference type="RuleBase" id="RU366037"/>
    </source>
</evidence>
<dbReference type="GO" id="GO:0005737">
    <property type="term" value="C:cytoplasm"/>
    <property type="evidence" value="ECO:0007669"/>
    <property type="project" value="UniProtKB-SubCell"/>
</dbReference>
<feature type="domain" description="Exportin-T C-terminal" evidence="12">
    <location>
        <begin position="611"/>
        <end position="788"/>
    </location>
</feature>
<accession>A0A0S4J502</accession>
<dbReference type="EMBL" id="CYKH01000714">
    <property type="protein sequence ID" value="CUG24477.1"/>
    <property type="molecule type" value="Genomic_DNA"/>
</dbReference>
<evidence type="ECO:0000256" key="2">
    <source>
        <dbReference type="ARBA" id="ARBA00018928"/>
    </source>
</evidence>
<dbReference type="GO" id="GO:0005643">
    <property type="term" value="C:nuclear pore"/>
    <property type="evidence" value="ECO:0007669"/>
    <property type="project" value="TreeGrafter"/>
</dbReference>
<dbReference type="Gene3D" id="1.25.10.10">
    <property type="entry name" value="Leucine-rich Repeat Variant"/>
    <property type="match status" value="2"/>
</dbReference>
<feature type="non-terminal residue" evidence="13">
    <location>
        <position position="821"/>
    </location>
</feature>
<dbReference type="InterPro" id="IPR045546">
    <property type="entry name" value="Exportin-T_C"/>
</dbReference>
<dbReference type="InterPro" id="IPR040017">
    <property type="entry name" value="XPOT"/>
</dbReference>
<keyword evidence="4 10" id="KW-0963">Cytoplasm</keyword>
<evidence type="ECO:0000256" key="7">
    <source>
        <dbReference type="ARBA" id="ARBA00023242"/>
    </source>
</evidence>
<name>A0A0S4J502_BODSA</name>
<gene>
    <name evidence="13" type="ORF">BSAL_76330</name>
</gene>
<dbReference type="OrthoDB" id="26399at2759"/>
<evidence type="ECO:0000313" key="14">
    <source>
        <dbReference type="Proteomes" id="UP000051952"/>
    </source>
</evidence>
<evidence type="ECO:0000313" key="13">
    <source>
        <dbReference type="EMBL" id="CUG24477.1"/>
    </source>
</evidence>
<dbReference type="VEuPathDB" id="TriTrypDB:BSAL_76330"/>
<dbReference type="GO" id="GO:0000049">
    <property type="term" value="F:tRNA binding"/>
    <property type="evidence" value="ECO:0007669"/>
    <property type="project" value="UniProtKB-UniRule"/>
</dbReference>
<keyword evidence="6 10" id="KW-0694">RNA-binding</keyword>
<keyword evidence="5 10" id="KW-0820">tRNA-binding</keyword>
<evidence type="ECO:0000256" key="1">
    <source>
        <dbReference type="ARBA" id="ARBA00004496"/>
    </source>
</evidence>
<reference evidence="14" key="1">
    <citation type="submission" date="2015-09" db="EMBL/GenBank/DDBJ databases">
        <authorList>
            <consortium name="Pathogen Informatics"/>
        </authorList>
    </citation>
    <scope>NUCLEOTIDE SEQUENCE [LARGE SCALE GENOMIC DNA]</scope>
    <source>
        <strain evidence="14">Lake Konstanz</strain>
    </source>
</reference>
<protein>
    <recommendedName>
        <fullName evidence="2 10">Exportin-T</fullName>
    </recommendedName>
    <alternativeName>
        <fullName evidence="8 10">Exportin(tRNA)</fullName>
    </alternativeName>
    <alternativeName>
        <fullName evidence="9 10">tRNA exportin</fullName>
    </alternativeName>
</protein>
<dbReference type="GO" id="GO:0016363">
    <property type="term" value="C:nuclear matrix"/>
    <property type="evidence" value="ECO:0007669"/>
    <property type="project" value="TreeGrafter"/>
</dbReference>
<dbReference type="AlphaFoldDB" id="A0A0S4J502"/>
<dbReference type="PANTHER" id="PTHR15952">
    <property type="entry name" value="EXPORTIN-T/LOS1"/>
    <property type="match status" value="1"/>
</dbReference>
<evidence type="ECO:0000256" key="5">
    <source>
        <dbReference type="ARBA" id="ARBA00022555"/>
    </source>
</evidence>
<dbReference type="Pfam" id="PF08389">
    <property type="entry name" value="Xpo1"/>
    <property type="match status" value="1"/>
</dbReference>
<keyword evidence="3 10" id="KW-0813">Transport</keyword>
<feature type="domain" description="Exportin-1/Importin-beta-like" evidence="11">
    <location>
        <begin position="117"/>
        <end position="274"/>
    </location>
</feature>
<dbReference type="Proteomes" id="UP000051952">
    <property type="component" value="Unassembled WGS sequence"/>
</dbReference>
<evidence type="ECO:0000259" key="12">
    <source>
        <dbReference type="Pfam" id="PF19282"/>
    </source>
</evidence>
<keyword evidence="14" id="KW-1185">Reference proteome</keyword>
<keyword evidence="7 10" id="KW-0539">Nucleus</keyword>
<proteinExistence type="inferred from homology"/>
<evidence type="ECO:0000256" key="9">
    <source>
        <dbReference type="ARBA" id="ARBA00032199"/>
    </source>
</evidence>
<dbReference type="GO" id="GO:0031267">
    <property type="term" value="F:small GTPase binding"/>
    <property type="evidence" value="ECO:0007669"/>
    <property type="project" value="InterPro"/>
</dbReference>
<evidence type="ECO:0000256" key="8">
    <source>
        <dbReference type="ARBA" id="ARBA00029784"/>
    </source>
</evidence>
<dbReference type="InterPro" id="IPR013598">
    <property type="entry name" value="Exportin-1/Importin-b-like"/>
</dbReference>
<dbReference type="SUPFAM" id="SSF48371">
    <property type="entry name" value="ARM repeat"/>
    <property type="match status" value="1"/>
</dbReference>